<dbReference type="PROSITE" id="PS50280">
    <property type="entry name" value="SET"/>
    <property type="match status" value="1"/>
</dbReference>
<dbReference type="Proteomes" id="UP000433883">
    <property type="component" value="Unassembled WGS sequence"/>
</dbReference>
<dbReference type="Gene3D" id="2.170.270.10">
    <property type="entry name" value="SET domain"/>
    <property type="match status" value="1"/>
</dbReference>
<evidence type="ECO:0000313" key="3">
    <source>
        <dbReference type="Proteomes" id="UP000433883"/>
    </source>
</evidence>
<reference evidence="2 3" key="1">
    <citation type="submission" date="2019-11" db="EMBL/GenBank/DDBJ databases">
        <title>Venturia inaequalis Genome Resource.</title>
        <authorList>
            <person name="Lichtner F.J."/>
        </authorList>
    </citation>
    <scope>NUCLEOTIDE SEQUENCE [LARGE SCALE GENOMIC DNA]</scope>
    <source>
        <strain evidence="2">Bline_iso_100314</strain>
    </source>
</reference>
<evidence type="ECO:0000259" key="1">
    <source>
        <dbReference type="PROSITE" id="PS50280"/>
    </source>
</evidence>
<proteinExistence type="predicted"/>
<dbReference type="AlphaFoldDB" id="A0A8H3U3Q6"/>
<feature type="domain" description="SET" evidence="1">
    <location>
        <begin position="9"/>
        <end position="167"/>
    </location>
</feature>
<dbReference type="CDD" id="cd20071">
    <property type="entry name" value="SET_SMYD"/>
    <property type="match status" value="1"/>
</dbReference>
<accession>A0A8H3U3Q6</accession>
<evidence type="ECO:0000313" key="2">
    <source>
        <dbReference type="EMBL" id="KAE9962849.1"/>
    </source>
</evidence>
<dbReference type="PANTHER" id="PTHR47332:SF4">
    <property type="entry name" value="SET DOMAIN-CONTAINING PROTEIN 5"/>
    <property type="match status" value="1"/>
</dbReference>
<comment type="caution">
    <text evidence="2">The sequence shown here is derived from an EMBL/GenBank/DDBJ whole genome shotgun (WGS) entry which is preliminary data.</text>
</comment>
<dbReference type="InterPro" id="IPR046341">
    <property type="entry name" value="SET_dom_sf"/>
</dbReference>
<organism evidence="2 3">
    <name type="scientific">Venturia inaequalis</name>
    <name type="common">Apple scab fungus</name>
    <dbReference type="NCBI Taxonomy" id="5025"/>
    <lineage>
        <taxon>Eukaryota</taxon>
        <taxon>Fungi</taxon>
        <taxon>Dikarya</taxon>
        <taxon>Ascomycota</taxon>
        <taxon>Pezizomycotina</taxon>
        <taxon>Dothideomycetes</taxon>
        <taxon>Pleosporomycetidae</taxon>
        <taxon>Venturiales</taxon>
        <taxon>Venturiaceae</taxon>
        <taxon>Venturia</taxon>
    </lineage>
</organism>
<dbReference type="InterPro" id="IPR001214">
    <property type="entry name" value="SET_dom"/>
</dbReference>
<dbReference type="SUPFAM" id="SSF82199">
    <property type="entry name" value="SET domain"/>
    <property type="match status" value="1"/>
</dbReference>
<sequence>MQPPTTTNPAIEIRDAPSGGLGLFSKTPLKQGALVLQEPPIILVSTTHLPGPKTTWLQVMHEMRKGTLPPHHVTEAMNHLTQDQLDTFRASCTYARDDVHRFHIISFDICPVFGGPPSAFAATPDGLFLNHSCVGNLLYSWDEKSGTVHLRAVQDIPAGEQLCLCYFVDWGWLGSEARKGEMFRIYDFECGCPLCGGESGVVRKSDGLREVIRTLQARLEEFVLSRDRDAYAQGIFDDALRYIDLVEQEVGGVNLETGLPFRADVRLAAAYRLASKCMENAEDARELREKATEISRLAFGPDSPHVAMQDRLFEEWCTKGL</sequence>
<gene>
    <name evidence="2" type="ORF">BLS_009957</name>
</gene>
<protein>
    <recommendedName>
        <fullName evidence="1">SET domain-containing protein</fullName>
    </recommendedName>
</protein>
<dbReference type="SMART" id="SM00317">
    <property type="entry name" value="SET"/>
    <property type="match status" value="1"/>
</dbReference>
<dbReference type="PANTHER" id="PTHR47332">
    <property type="entry name" value="SET DOMAIN-CONTAINING PROTEIN 5"/>
    <property type="match status" value="1"/>
</dbReference>
<dbReference type="InterPro" id="IPR053185">
    <property type="entry name" value="SET_domain_protein"/>
</dbReference>
<dbReference type="Pfam" id="PF00856">
    <property type="entry name" value="SET"/>
    <property type="match status" value="1"/>
</dbReference>
<dbReference type="EMBL" id="WNWQ01000952">
    <property type="protein sequence ID" value="KAE9962849.1"/>
    <property type="molecule type" value="Genomic_DNA"/>
</dbReference>
<name>A0A8H3U3Q6_VENIN</name>